<dbReference type="STRING" id="546271.Selsp_1293"/>
<evidence type="ECO:0000256" key="1">
    <source>
        <dbReference type="ARBA" id="ARBA00010562"/>
    </source>
</evidence>
<dbReference type="InterPro" id="IPR007337">
    <property type="entry name" value="RelB/DinJ"/>
</dbReference>
<gene>
    <name evidence="3" type="ordered locus">Selsp_1293</name>
    <name evidence="4" type="ORF">SELSPUOL_00931</name>
</gene>
<dbReference type="GO" id="GO:0006351">
    <property type="term" value="P:DNA-templated transcription"/>
    <property type="evidence" value="ECO:0007669"/>
    <property type="project" value="TreeGrafter"/>
</dbReference>
<dbReference type="NCBIfam" id="TIGR02384">
    <property type="entry name" value="RelB_DinJ"/>
    <property type="match status" value="1"/>
</dbReference>
<protein>
    <submittedName>
        <fullName evidence="4">Addiction module antitoxin, RelB/DinJ family</fullName>
    </submittedName>
</protein>
<evidence type="ECO:0000313" key="5">
    <source>
        <dbReference type="Proteomes" id="UP000003505"/>
    </source>
</evidence>
<dbReference type="Proteomes" id="UP000003505">
    <property type="component" value="Unassembled WGS sequence"/>
</dbReference>
<name>C9LUC4_SELS3</name>
<reference evidence="4 5" key="1">
    <citation type="submission" date="2009-09" db="EMBL/GenBank/DDBJ databases">
        <authorList>
            <person name="Weinstock G."/>
            <person name="Sodergren E."/>
            <person name="Clifton S."/>
            <person name="Fulton L."/>
            <person name="Fulton B."/>
            <person name="Courtney L."/>
            <person name="Fronick C."/>
            <person name="Harrison M."/>
            <person name="Strong C."/>
            <person name="Farmer C."/>
            <person name="Delahaunty K."/>
            <person name="Markovic C."/>
            <person name="Hall O."/>
            <person name="Minx P."/>
            <person name="Tomlinson C."/>
            <person name="Mitreva M."/>
            <person name="Nelson J."/>
            <person name="Hou S."/>
            <person name="Wollam A."/>
            <person name="Pepin K.H."/>
            <person name="Johnson M."/>
            <person name="Bhonagiri V."/>
            <person name="Nash W.E."/>
            <person name="Warren W."/>
            <person name="Chinwalla A."/>
            <person name="Mardis E.R."/>
            <person name="Wilson R.K."/>
        </authorList>
    </citation>
    <scope>NUCLEOTIDE SEQUENCE [LARGE SCALE GENOMIC DNA]</scope>
    <source>
        <strain evidence="4">ATCC 35185</strain>
        <strain evidence="5">ATCC 35185 / DSM 20758 / VPI D19B-28</strain>
    </source>
</reference>
<dbReference type="Pfam" id="PF04221">
    <property type="entry name" value="RelB"/>
    <property type="match status" value="1"/>
</dbReference>
<proteinExistence type="inferred from homology"/>
<dbReference type="Gene3D" id="1.10.1220.10">
    <property type="entry name" value="Met repressor-like"/>
    <property type="match status" value="1"/>
</dbReference>
<reference evidence="3 6" key="2">
    <citation type="submission" date="2011-04" db="EMBL/GenBank/DDBJ databases">
        <title>The complete genome of Selenomonas sputigena DSM 20758.</title>
        <authorList>
            <consortium name="US DOE Joint Genome Institute (JGI-PGF)"/>
            <person name="Lucas S."/>
            <person name="Copeland A."/>
            <person name="Lapidus A."/>
            <person name="Bruce D."/>
            <person name="Goodwin L."/>
            <person name="Pitluck S."/>
            <person name="Peters L."/>
            <person name="Kyrpides N."/>
            <person name="Mavromatis K."/>
            <person name="Ivanova N."/>
            <person name="Ovchinnikova G."/>
            <person name="Teshima H."/>
            <person name="Detter J.C."/>
            <person name="Tapia R."/>
            <person name="Han C."/>
            <person name="Land M."/>
            <person name="Hauser L."/>
            <person name="Markowitz V."/>
            <person name="Cheng J.-F."/>
            <person name="Hugenholtz P."/>
            <person name="Woyke T."/>
            <person name="Wu D."/>
            <person name="Gronow S."/>
            <person name="Wellnitz S."/>
            <person name="Schneider S."/>
            <person name="Klenk H.-P."/>
            <person name="Eisen J.A."/>
        </authorList>
    </citation>
    <scope>NUCLEOTIDE SEQUENCE [LARGE SCALE GENOMIC DNA]</scope>
    <source>
        <strain evidence="3">ATCC 35185</strain>
        <strain evidence="6">ATCC 35185 / DSM 20758 / VPI D19B-28</strain>
    </source>
</reference>
<keyword evidence="6" id="KW-1185">Reference proteome</keyword>
<dbReference type="InterPro" id="IPR013321">
    <property type="entry name" value="Arc_rbn_hlx_hlx"/>
</dbReference>
<comment type="similarity">
    <text evidence="1">Belongs to the RelB/DinJ antitoxin family.</text>
</comment>
<evidence type="ECO:0000313" key="4">
    <source>
        <dbReference type="EMBL" id="EEX77655.1"/>
    </source>
</evidence>
<dbReference type="AlphaFoldDB" id="C9LUC4"/>
<dbReference type="OrthoDB" id="9804867at2"/>
<dbReference type="HOGENOM" id="CLU_154558_16_1_9"/>
<dbReference type="PANTHER" id="PTHR38781:SF1">
    <property type="entry name" value="ANTITOXIN DINJ-RELATED"/>
    <property type="match status" value="1"/>
</dbReference>
<evidence type="ECO:0000313" key="6">
    <source>
        <dbReference type="Proteomes" id="UP000011124"/>
    </source>
</evidence>
<dbReference type="eggNOG" id="COG3077">
    <property type="taxonomic scope" value="Bacteria"/>
</dbReference>
<dbReference type="Proteomes" id="UP000011124">
    <property type="component" value="Chromosome"/>
</dbReference>
<dbReference type="KEGG" id="ssg:Selsp_1293"/>
<evidence type="ECO:0000313" key="3">
    <source>
        <dbReference type="EMBL" id="AEC00252.1"/>
    </source>
</evidence>
<dbReference type="RefSeq" id="WP_006192141.1">
    <property type="nucleotide sequence ID" value="NC_015437.1"/>
</dbReference>
<organism evidence="4 5">
    <name type="scientific">Selenomonas sputigena (strain ATCC 35185 / DSM 20758 / CCUG 44933 / VPI D19B-28)</name>
    <dbReference type="NCBI Taxonomy" id="546271"/>
    <lineage>
        <taxon>Bacteria</taxon>
        <taxon>Bacillati</taxon>
        <taxon>Bacillota</taxon>
        <taxon>Negativicutes</taxon>
        <taxon>Selenomonadales</taxon>
        <taxon>Selenomonadaceae</taxon>
        <taxon>Selenomonas</taxon>
    </lineage>
</organism>
<dbReference type="GO" id="GO:0006355">
    <property type="term" value="P:regulation of DNA-templated transcription"/>
    <property type="evidence" value="ECO:0007669"/>
    <property type="project" value="InterPro"/>
</dbReference>
<dbReference type="PANTHER" id="PTHR38781">
    <property type="entry name" value="ANTITOXIN DINJ-RELATED"/>
    <property type="match status" value="1"/>
</dbReference>
<accession>C9LUC4</accession>
<sequence>MAQICLSIDDDVKQEAEQVCEDMGMSMSTAVNIYLKRLGRERRIPFEVMAEPVSSSENTAILDRRIADIRAGRNVSEHELIEV</sequence>
<dbReference type="EMBL" id="CP002637">
    <property type="protein sequence ID" value="AEC00252.1"/>
    <property type="molecule type" value="Genomic_DNA"/>
</dbReference>
<keyword evidence="2" id="KW-1277">Toxin-antitoxin system</keyword>
<dbReference type="EMBL" id="ACKP02000015">
    <property type="protein sequence ID" value="EEX77655.1"/>
    <property type="molecule type" value="Genomic_DNA"/>
</dbReference>
<evidence type="ECO:0000256" key="2">
    <source>
        <dbReference type="ARBA" id="ARBA00022649"/>
    </source>
</evidence>